<dbReference type="EMBL" id="QGNW01002352">
    <property type="protein sequence ID" value="RVW20601.1"/>
    <property type="molecule type" value="Genomic_DNA"/>
</dbReference>
<reference evidence="1 2" key="1">
    <citation type="journal article" date="2018" name="PLoS Genet.">
        <title>Population sequencing reveals clonal diversity and ancestral inbreeding in the grapevine cultivar Chardonnay.</title>
        <authorList>
            <person name="Roach M.J."/>
            <person name="Johnson D.L."/>
            <person name="Bohlmann J."/>
            <person name="van Vuuren H.J."/>
            <person name="Jones S.J."/>
            <person name="Pretorius I.S."/>
            <person name="Schmidt S.A."/>
            <person name="Borneman A.R."/>
        </authorList>
    </citation>
    <scope>NUCLEOTIDE SEQUENCE [LARGE SCALE GENOMIC DNA]</scope>
    <source>
        <strain evidence="2">cv. Chardonnay</strain>
        <tissue evidence="1">Leaf</tissue>
    </source>
</reference>
<protein>
    <submittedName>
        <fullName evidence="1">Uncharacterized protein</fullName>
    </submittedName>
</protein>
<organism evidence="1 2">
    <name type="scientific">Vitis vinifera</name>
    <name type="common">Grape</name>
    <dbReference type="NCBI Taxonomy" id="29760"/>
    <lineage>
        <taxon>Eukaryota</taxon>
        <taxon>Viridiplantae</taxon>
        <taxon>Streptophyta</taxon>
        <taxon>Embryophyta</taxon>
        <taxon>Tracheophyta</taxon>
        <taxon>Spermatophyta</taxon>
        <taxon>Magnoliopsida</taxon>
        <taxon>eudicotyledons</taxon>
        <taxon>Gunneridae</taxon>
        <taxon>Pentapetalae</taxon>
        <taxon>rosids</taxon>
        <taxon>Vitales</taxon>
        <taxon>Vitaceae</taxon>
        <taxon>Viteae</taxon>
        <taxon>Vitis</taxon>
    </lineage>
</organism>
<dbReference type="AlphaFoldDB" id="A0A438CBH8"/>
<comment type="caution">
    <text evidence="1">The sequence shown here is derived from an EMBL/GenBank/DDBJ whole genome shotgun (WGS) entry which is preliminary data.</text>
</comment>
<gene>
    <name evidence="1" type="ORF">CK203_112944</name>
</gene>
<proteinExistence type="predicted"/>
<dbReference type="Proteomes" id="UP000288805">
    <property type="component" value="Unassembled WGS sequence"/>
</dbReference>
<accession>A0A438CBH8</accession>
<name>A0A438CBH8_VITVI</name>
<evidence type="ECO:0000313" key="2">
    <source>
        <dbReference type="Proteomes" id="UP000288805"/>
    </source>
</evidence>
<evidence type="ECO:0000313" key="1">
    <source>
        <dbReference type="EMBL" id="RVW20601.1"/>
    </source>
</evidence>
<sequence>MLAVTNIGCMILSRVGTASCQSTFLASERQRAVLSTSETRHVSLLGFDMHPGVGSEFKHNLHSARINRPVGAVALPGPQQN</sequence>